<dbReference type="InterPro" id="IPR036890">
    <property type="entry name" value="HATPase_C_sf"/>
</dbReference>
<dbReference type="SMART" id="SM00387">
    <property type="entry name" value="HATPase_c"/>
    <property type="match status" value="1"/>
</dbReference>
<dbReference type="CDD" id="cd00082">
    <property type="entry name" value="HisKA"/>
    <property type="match status" value="1"/>
</dbReference>
<dbReference type="PROSITE" id="PS50109">
    <property type="entry name" value="HIS_KIN"/>
    <property type="match status" value="1"/>
</dbReference>
<dbReference type="PRINTS" id="PR00344">
    <property type="entry name" value="BCTRLSENSOR"/>
</dbReference>
<feature type="domain" description="Histidine kinase" evidence="6">
    <location>
        <begin position="455"/>
        <end position="668"/>
    </location>
</feature>
<reference evidence="9 10" key="1">
    <citation type="journal article" date="2016" name="Nat. Commun.">
        <title>Thousands of microbial genomes shed light on interconnected biogeochemical processes in an aquifer system.</title>
        <authorList>
            <person name="Anantharaman K."/>
            <person name="Brown C.T."/>
            <person name="Hug L.A."/>
            <person name="Sharon I."/>
            <person name="Castelle C.J."/>
            <person name="Probst A.J."/>
            <person name="Thomas B.C."/>
            <person name="Singh A."/>
            <person name="Wilkins M.J."/>
            <person name="Karaoz U."/>
            <person name="Brodie E.L."/>
            <person name="Williams K.H."/>
            <person name="Hubbard S.S."/>
            <person name="Banfield J.F."/>
        </authorList>
    </citation>
    <scope>NUCLEOTIDE SEQUENCE [LARGE SCALE GENOMIC DNA]</scope>
</reference>
<dbReference type="SUPFAM" id="SSF47384">
    <property type="entry name" value="Homodimeric domain of signal transducing histidine kinase"/>
    <property type="match status" value="1"/>
</dbReference>
<dbReference type="InterPro" id="IPR036097">
    <property type="entry name" value="HisK_dim/P_sf"/>
</dbReference>
<dbReference type="Gene3D" id="3.30.450.20">
    <property type="entry name" value="PAS domain"/>
    <property type="match status" value="2"/>
</dbReference>
<evidence type="ECO:0000256" key="5">
    <source>
        <dbReference type="ARBA" id="ARBA00022777"/>
    </source>
</evidence>
<gene>
    <name evidence="9" type="ORF">A2196_05365</name>
</gene>
<evidence type="ECO:0000256" key="1">
    <source>
        <dbReference type="ARBA" id="ARBA00000085"/>
    </source>
</evidence>
<dbReference type="CDD" id="cd00130">
    <property type="entry name" value="PAS"/>
    <property type="match status" value="1"/>
</dbReference>
<dbReference type="EMBL" id="MFCA01000002">
    <property type="protein sequence ID" value="OGE03200.1"/>
    <property type="molecule type" value="Genomic_DNA"/>
</dbReference>
<keyword evidence="3" id="KW-0597">Phosphoprotein</keyword>
<dbReference type="SMART" id="SM00086">
    <property type="entry name" value="PAC"/>
    <property type="match status" value="2"/>
</dbReference>
<dbReference type="PROSITE" id="PS50112">
    <property type="entry name" value="PAS"/>
    <property type="match status" value="2"/>
</dbReference>
<dbReference type="PROSITE" id="PS50113">
    <property type="entry name" value="PAC"/>
    <property type="match status" value="2"/>
</dbReference>
<keyword evidence="5" id="KW-0418">Kinase</keyword>
<evidence type="ECO:0000259" key="6">
    <source>
        <dbReference type="PROSITE" id="PS50109"/>
    </source>
</evidence>
<dbReference type="PANTHER" id="PTHR43304:SF1">
    <property type="entry name" value="PAC DOMAIN-CONTAINING PROTEIN"/>
    <property type="match status" value="1"/>
</dbReference>
<dbReference type="FunFam" id="3.30.565.10:FF:000006">
    <property type="entry name" value="Sensor histidine kinase WalK"/>
    <property type="match status" value="1"/>
</dbReference>
<feature type="domain" description="PAS" evidence="7">
    <location>
        <begin position="322"/>
        <end position="394"/>
    </location>
</feature>
<dbReference type="InterPro" id="IPR003661">
    <property type="entry name" value="HisK_dim/P_dom"/>
</dbReference>
<dbReference type="FunFam" id="3.30.450.20:FF:000088">
    <property type="entry name" value="Sensory transduction histidine kinase"/>
    <property type="match status" value="1"/>
</dbReference>
<sequence length="668" mass="77989">MIGKVPWGTHFCQFYQTKKDLLDILIPYFKSGLKNNEYCMWVTSKPLNVEEAVKRMKTTMPDFESYLNKGQIEIIPYTKWYLKDGSFDDKRVLEGWVNKLNQALRKGYDGLRLTGNTLWLEQKGWKKFTEYEEEVNGVIRNYKMIAVCTYSLDRCGASEIVDVVNNHQFAMIKKSGHWTLFQNSVRKKMEEALQLSQTRFKSNIELTRQIPWTTNANGKVTEDLPVWRKFTGQTYEEIKGSDWSKALHPDDFDRTLKIWKDSVKNRSNYETEYRIRRHNGVYRNFLVRGTPLFNEGGKIREWVGTCIDVTERKTAEEALRESEYRLKRAQEISHLGSWELDLLNNKLTWSDEVYRIFGLKPQQFDATYEAFLEAVHPEDRTTVDTAYSGSLRKKSDGYEIEHRIVRKSDNQTRYVYEKCEHIRDGSGKIIKSIGMVHDITERKEEEKRIEHLLGIAHHELKTPLTSLKGFSQLLKKRLAKEGDEKKLFFVSKIESQTDRLVELIDQLLNVTRIKAGKMEFMDDYFDLNKLVNEVIENLKPTTSHKIIKQGRKPKIIFADPKYISRIITNMITNAIKYSLGRNKIIVKVAGEIESVTVSVQDFGRGIKKGKQWVIFEPYSRIETRKEEKVPGLGLGLYIAREIASHYKGKIWVNSKTGQGSTFYFQMPC</sequence>
<dbReference type="NCBIfam" id="TIGR00229">
    <property type="entry name" value="sensory_box"/>
    <property type="match status" value="2"/>
</dbReference>
<dbReference type="InterPro" id="IPR001610">
    <property type="entry name" value="PAC"/>
</dbReference>
<evidence type="ECO:0000259" key="8">
    <source>
        <dbReference type="PROSITE" id="PS50113"/>
    </source>
</evidence>
<dbReference type="SUPFAM" id="SSF55874">
    <property type="entry name" value="ATPase domain of HSP90 chaperone/DNA topoisomerase II/histidine kinase"/>
    <property type="match status" value="1"/>
</dbReference>
<dbReference type="AlphaFoldDB" id="A0A1F5HGE7"/>
<evidence type="ECO:0000256" key="2">
    <source>
        <dbReference type="ARBA" id="ARBA00012438"/>
    </source>
</evidence>
<name>A0A1F5HGE7_9BACT</name>
<dbReference type="InterPro" id="IPR052162">
    <property type="entry name" value="Sensor_kinase/Photoreceptor"/>
</dbReference>
<dbReference type="Pfam" id="PF08447">
    <property type="entry name" value="PAS_3"/>
    <property type="match status" value="2"/>
</dbReference>
<keyword evidence="4" id="KW-0808">Transferase</keyword>
<organism evidence="9 10">
    <name type="scientific">Candidatus Curtissbacteria bacterium RIFOXYA1_FULL_41_14</name>
    <dbReference type="NCBI Taxonomy" id="1797737"/>
    <lineage>
        <taxon>Bacteria</taxon>
        <taxon>Candidatus Curtissiibacteriota</taxon>
    </lineage>
</organism>
<feature type="domain" description="PAS" evidence="7">
    <location>
        <begin position="196"/>
        <end position="266"/>
    </location>
</feature>
<dbReference type="SMART" id="SM00091">
    <property type="entry name" value="PAS"/>
    <property type="match status" value="2"/>
</dbReference>
<dbReference type="SUPFAM" id="SSF55785">
    <property type="entry name" value="PYP-like sensor domain (PAS domain)"/>
    <property type="match status" value="2"/>
</dbReference>
<dbReference type="Pfam" id="PF14417">
    <property type="entry name" value="MEDS"/>
    <property type="match status" value="1"/>
</dbReference>
<dbReference type="InterPro" id="IPR004358">
    <property type="entry name" value="Sig_transdc_His_kin-like_C"/>
</dbReference>
<proteinExistence type="predicted"/>
<evidence type="ECO:0000313" key="9">
    <source>
        <dbReference type="EMBL" id="OGE03200.1"/>
    </source>
</evidence>
<comment type="catalytic activity">
    <reaction evidence="1">
        <text>ATP + protein L-histidine = ADP + protein N-phospho-L-histidine.</text>
        <dbReference type="EC" id="2.7.13.3"/>
    </reaction>
</comment>
<dbReference type="InterPro" id="IPR000700">
    <property type="entry name" value="PAS-assoc_C"/>
</dbReference>
<feature type="domain" description="PAC" evidence="8">
    <location>
        <begin position="398"/>
        <end position="451"/>
    </location>
</feature>
<dbReference type="CDD" id="cd00075">
    <property type="entry name" value="HATPase"/>
    <property type="match status" value="1"/>
</dbReference>
<dbReference type="Pfam" id="PF02518">
    <property type="entry name" value="HATPase_c"/>
    <property type="match status" value="1"/>
</dbReference>
<comment type="caution">
    <text evidence="9">The sequence shown here is derived from an EMBL/GenBank/DDBJ whole genome shotgun (WGS) entry which is preliminary data.</text>
</comment>
<dbReference type="Gene3D" id="3.30.565.10">
    <property type="entry name" value="Histidine kinase-like ATPase, C-terminal domain"/>
    <property type="match status" value="1"/>
</dbReference>
<accession>A0A1F5HGE7</accession>
<dbReference type="FunFam" id="3.30.450.20:FF:000099">
    <property type="entry name" value="Sensory box sensor histidine kinase"/>
    <property type="match status" value="1"/>
</dbReference>
<dbReference type="InterPro" id="IPR005467">
    <property type="entry name" value="His_kinase_dom"/>
</dbReference>
<dbReference type="SMART" id="SM00388">
    <property type="entry name" value="HisKA"/>
    <property type="match status" value="1"/>
</dbReference>
<dbReference type="Gene3D" id="2.10.70.100">
    <property type="match status" value="1"/>
</dbReference>
<dbReference type="PANTHER" id="PTHR43304">
    <property type="entry name" value="PHYTOCHROME-LIKE PROTEIN CPH1"/>
    <property type="match status" value="1"/>
</dbReference>
<dbReference type="InterPro" id="IPR013655">
    <property type="entry name" value="PAS_fold_3"/>
</dbReference>
<dbReference type="InterPro" id="IPR025847">
    <property type="entry name" value="MEDS_domain"/>
</dbReference>
<dbReference type="Pfam" id="PF00512">
    <property type="entry name" value="HisKA"/>
    <property type="match status" value="1"/>
</dbReference>
<dbReference type="InterPro" id="IPR003594">
    <property type="entry name" value="HATPase_dom"/>
</dbReference>
<dbReference type="GO" id="GO:0000155">
    <property type="term" value="F:phosphorelay sensor kinase activity"/>
    <property type="evidence" value="ECO:0007669"/>
    <property type="project" value="InterPro"/>
</dbReference>
<dbReference type="InterPro" id="IPR000014">
    <property type="entry name" value="PAS"/>
</dbReference>
<evidence type="ECO:0000256" key="3">
    <source>
        <dbReference type="ARBA" id="ARBA00022553"/>
    </source>
</evidence>
<feature type="domain" description="PAC" evidence="8">
    <location>
        <begin position="269"/>
        <end position="321"/>
    </location>
</feature>
<protein>
    <recommendedName>
        <fullName evidence="2">histidine kinase</fullName>
        <ecNumber evidence="2">2.7.13.3</ecNumber>
    </recommendedName>
</protein>
<dbReference type="STRING" id="1797737.A2196_05365"/>
<evidence type="ECO:0000256" key="4">
    <source>
        <dbReference type="ARBA" id="ARBA00022679"/>
    </source>
</evidence>
<dbReference type="InterPro" id="IPR035965">
    <property type="entry name" value="PAS-like_dom_sf"/>
</dbReference>
<evidence type="ECO:0000313" key="10">
    <source>
        <dbReference type="Proteomes" id="UP000176751"/>
    </source>
</evidence>
<dbReference type="Gene3D" id="1.10.287.130">
    <property type="match status" value="1"/>
</dbReference>
<dbReference type="Proteomes" id="UP000176751">
    <property type="component" value="Unassembled WGS sequence"/>
</dbReference>
<evidence type="ECO:0000259" key="7">
    <source>
        <dbReference type="PROSITE" id="PS50112"/>
    </source>
</evidence>
<dbReference type="EC" id="2.7.13.3" evidence="2"/>